<dbReference type="PANTHER" id="PTHR14130">
    <property type="entry name" value="3BP-1 RELATED RHOGAP"/>
    <property type="match status" value="1"/>
</dbReference>
<evidence type="ECO:0000259" key="4">
    <source>
        <dbReference type="PROSITE" id="PS50238"/>
    </source>
</evidence>
<keyword evidence="1" id="KW-0343">GTPase activation</keyword>
<dbReference type="InterPro" id="IPR008936">
    <property type="entry name" value="Rho_GTPase_activation_prot"/>
</dbReference>
<feature type="domain" description="Rho-GAP" evidence="4">
    <location>
        <begin position="244"/>
        <end position="427"/>
    </location>
</feature>
<dbReference type="PANTHER" id="PTHR14130:SF14">
    <property type="entry name" value="RHO GTPASE-ACTIVATING PROTEIN 92B"/>
    <property type="match status" value="1"/>
</dbReference>
<dbReference type="GO" id="GO:0032956">
    <property type="term" value="P:regulation of actin cytoskeleton organization"/>
    <property type="evidence" value="ECO:0007669"/>
    <property type="project" value="TreeGrafter"/>
</dbReference>
<dbReference type="GO" id="GO:0005096">
    <property type="term" value="F:GTPase activator activity"/>
    <property type="evidence" value="ECO:0007669"/>
    <property type="project" value="UniProtKB-KW"/>
</dbReference>
<dbReference type="Proteomes" id="UP000549394">
    <property type="component" value="Unassembled WGS sequence"/>
</dbReference>
<dbReference type="PROSITE" id="PS50238">
    <property type="entry name" value="RHOGAP"/>
    <property type="match status" value="1"/>
</dbReference>
<reference evidence="5 6" key="1">
    <citation type="submission" date="2020-08" db="EMBL/GenBank/DDBJ databases">
        <authorList>
            <person name="Hejnol A."/>
        </authorList>
    </citation>
    <scope>NUCLEOTIDE SEQUENCE [LARGE SCALE GENOMIC DNA]</scope>
</reference>
<evidence type="ECO:0000256" key="1">
    <source>
        <dbReference type="ARBA" id="ARBA00022468"/>
    </source>
</evidence>
<name>A0A7I8W8D6_9ANNE</name>
<feature type="compositionally biased region" description="Basic and acidic residues" evidence="3">
    <location>
        <begin position="519"/>
        <end position="530"/>
    </location>
</feature>
<dbReference type="SMART" id="SM00324">
    <property type="entry name" value="RhoGAP"/>
    <property type="match status" value="1"/>
</dbReference>
<dbReference type="Gene3D" id="1.20.1270.60">
    <property type="entry name" value="Arfaptin homology (AH) domain/BAR domain"/>
    <property type="match status" value="1"/>
</dbReference>
<proteinExistence type="predicted"/>
<comment type="caution">
    <text evidence="5">The sequence shown here is derived from an EMBL/GenBank/DDBJ whole genome shotgun (WGS) entry which is preliminary data.</text>
</comment>
<dbReference type="Pfam" id="PF00620">
    <property type="entry name" value="RhoGAP"/>
    <property type="match status" value="1"/>
</dbReference>
<dbReference type="Pfam" id="PF03114">
    <property type="entry name" value="BAR"/>
    <property type="match status" value="1"/>
</dbReference>
<evidence type="ECO:0000256" key="3">
    <source>
        <dbReference type="SAM" id="MobiDB-lite"/>
    </source>
</evidence>
<dbReference type="InterPro" id="IPR000198">
    <property type="entry name" value="RhoGAP_dom"/>
</dbReference>
<accession>A0A7I8W8D6</accession>
<dbReference type="GO" id="GO:0035020">
    <property type="term" value="P:regulation of Rac protein signal transduction"/>
    <property type="evidence" value="ECO:0007669"/>
    <property type="project" value="TreeGrafter"/>
</dbReference>
<dbReference type="GO" id="GO:0007165">
    <property type="term" value="P:signal transduction"/>
    <property type="evidence" value="ECO:0007669"/>
    <property type="project" value="InterPro"/>
</dbReference>
<evidence type="ECO:0000313" key="5">
    <source>
        <dbReference type="EMBL" id="CAD5124358.1"/>
    </source>
</evidence>
<dbReference type="SUPFAM" id="SSF103657">
    <property type="entry name" value="BAR/IMD domain-like"/>
    <property type="match status" value="1"/>
</dbReference>
<gene>
    <name evidence="5" type="ORF">DGYR_LOCUS11911</name>
</gene>
<sequence length="571" mass="64737">MLTKETEKKDSIPEELKYYNDRVDAICNSYQNITKALSKLCDGISLPQEKQKKYAERRLGLALHESSDSIAKASSENCQGSLEEVFEHISKLELELAQERLNFENRINEKIITELNEILKTHSPINKTRLSLKKAQQNWDITENNLNSVKKQLNSPSSAQAMEKLAPLEGERDEALSVVEQLRNDLASELYEFTAKESKHCDLFCSLLQMQADYHTSCLEEIKKKSEEIQIFFKNNQREKTFGYPLEDSCDKETNISCVLKRCCEFLQRKECLTETGILRLAPSTSRLKRFKASIGVAAEEDFDVHTVAGALKIYLRELPEPLLLSEKFSEWEEAVDTKDPQERLKCLKYLVDSLPEVNRKNLEYLCHFLVQVEIHKDENKMNSSNIATVMGPNLLWDKSNPNNVLLGNRIGVAINESLILNYSYFFNNPSPAPQPQTQPLHQEQQSDESKNSSNNPFLQDARPSLNLKFSPKADATDGTLTRKKAPAPPSREFGRRKDFASSGDRPASDPSLEDDRDSDSSRKSGESRKFKPPVPNRPAGVKQQKPVSPGSGNKPPLSPKPGKQREVTYL</sequence>
<feature type="region of interest" description="Disordered" evidence="3">
    <location>
        <begin position="430"/>
        <end position="571"/>
    </location>
</feature>
<keyword evidence="2" id="KW-0597">Phosphoprotein</keyword>
<dbReference type="OrthoDB" id="19923at2759"/>
<dbReference type="SUPFAM" id="SSF48350">
    <property type="entry name" value="GTPase activation domain, GAP"/>
    <property type="match status" value="1"/>
</dbReference>
<dbReference type="InterPro" id="IPR027267">
    <property type="entry name" value="AH/BAR_dom_sf"/>
</dbReference>
<keyword evidence="6" id="KW-1185">Reference proteome</keyword>
<dbReference type="InterPro" id="IPR047165">
    <property type="entry name" value="RHG17/44/SH3BP1-like"/>
</dbReference>
<evidence type="ECO:0000256" key="2">
    <source>
        <dbReference type="ARBA" id="ARBA00022553"/>
    </source>
</evidence>
<dbReference type="InterPro" id="IPR004148">
    <property type="entry name" value="BAR_dom"/>
</dbReference>
<protein>
    <submittedName>
        <fullName evidence="5">DgyrCDS12646</fullName>
    </submittedName>
</protein>
<dbReference type="EMBL" id="CAJFCJ010000020">
    <property type="protein sequence ID" value="CAD5124358.1"/>
    <property type="molecule type" value="Genomic_DNA"/>
</dbReference>
<dbReference type="Gene3D" id="1.10.555.10">
    <property type="entry name" value="Rho GTPase activation protein"/>
    <property type="match status" value="1"/>
</dbReference>
<evidence type="ECO:0000313" key="6">
    <source>
        <dbReference type="Proteomes" id="UP000549394"/>
    </source>
</evidence>
<dbReference type="GO" id="GO:0005737">
    <property type="term" value="C:cytoplasm"/>
    <property type="evidence" value="ECO:0007669"/>
    <property type="project" value="InterPro"/>
</dbReference>
<organism evidence="5 6">
    <name type="scientific">Dimorphilus gyrociliatus</name>
    <dbReference type="NCBI Taxonomy" id="2664684"/>
    <lineage>
        <taxon>Eukaryota</taxon>
        <taxon>Metazoa</taxon>
        <taxon>Spiralia</taxon>
        <taxon>Lophotrochozoa</taxon>
        <taxon>Annelida</taxon>
        <taxon>Polychaeta</taxon>
        <taxon>Polychaeta incertae sedis</taxon>
        <taxon>Dinophilidae</taxon>
        <taxon>Dimorphilus</taxon>
    </lineage>
</organism>
<dbReference type="AlphaFoldDB" id="A0A7I8W8D6"/>